<dbReference type="SUPFAM" id="SSF109604">
    <property type="entry name" value="HD-domain/PDEase-like"/>
    <property type="match status" value="1"/>
</dbReference>
<sequence length="411" mass="46895">MFPLKDRESDQEEEDQASCREHDNEATATTDSHTMLDKPSCDSLLDSVTKSDALAPDSGNDDLPIHGITLSNPKKTEELLESHLDYWGMDVFELSNQTNGFPLTVITYKVFQKRSLIYKLNLDPRVVVNYLLKLESSYDRSVPYHNSVHAADVTQSTHVLLQAENLEGVFTDLEMFAVLFACAIHDVSHPGVTNQFLVNTNHELAICYNDVSVLENFHLTVAFKLLNQPKCDLFQRLTQKQRQTLRRIVIDLVLATDMSKHMNLLADLKTMVETKKVAGSGVLNLDNYTDRIQILQNMIHCADLSNPTKPWDIYEQWTKRIMEEFFMQGDRERALNLEISPMCDRTSVAIEKSQISFIDFIVHPLWETWCDLVHPSSGNILDLLEENRDVYQGRIGYSQDNEESESDTSGS</sequence>
<organism evidence="8 9">
    <name type="scientific">Cichlidogyrus casuarinus</name>
    <dbReference type="NCBI Taxonomy" id="1844966"/>
    <lineage>
        <taxon>Eukaryota</taxon>
        <taxon>Metazoa</taxon>
        <taxon>Spiralia</taxon>
        <taxon>Lophotrochozoa</taxon>
        <taxon>Platyhelminthes</taxon>
        <taxon>Monogenea</taxon>
        <taxon>Monopisthocotylea</taxon>
        <taxon>Dactylogyridea</taxon>
        <taxon>Ancyrocephalidae</taxon>
        <taxon>Cichlidogyrus</taxon>
    </lineage>
</organism>
<dbReference type="InterPro" id="IPR003607">
    <property type="entry name" value="HD/PDEase_dom"/>
</dbReference>
<evidence type="ECO:0000313" key="8">
    <source>
        <dbReference type="EMBL" id="KAL3314885.1"/>
    </source>
</evidence>
<dbReference type="Gene3D" id="1.10.1300.10">
    <property type="entry name" value="3'5'-cyclic nucleotide phosphodiesterase, catalytic domain"/>
    <property type="match status" value="1"/>
</dbReference>
<feature type="binding site" evidence="5">
    <location>
        <position position="186"/>
    </location>
    <ligand>
        <name>Zn(2+)</name>
        <dbReference type="ChEBI" id="CHEBI:29105"/>
        <label>1</label>
    </ligand>
</feature>
<feature type="binding site" evidence="4">
    <location>
        <position position="303"/>
    </location>
    <ligand>
        <name>AMP</name>
        <dbReference type="ChEBI" id="CHEBI:456215"/>
    </ligand>
</feature>
<reference evidence="8 9" key="1">
    <citation type="submission" date="2024-11" db="EMBL/GenBank/DDBJ databases">
        <title>Adaptive evolution of stress response genes in parasites aligns with host niche diversity.</title>
        <authorList>
            <person name="Hahn C."/>
            <person name="Resl P."/>
        </authorList>
    </citation>
    <scope>NUCLEOTIDE SEQUENCE [LARGE SCALE GENOMIC DNA]</scope>
    <source>
        <strain evidence="8">EGGRZ-B1_66</strain>
        <tissue evidence="8">Body</tissue>
    </source>
</reference>
<evidence type="ECO:0000256" key="4">
    <source>
        <dbReference type="PIRSR" id="PIRSR623088-2"/>
    </source>
</evidence>
<evidence type="ECO:0000256" key="6">
    <source>
        <dbReference type="SAM" id="MobiDB-lite"/>
    </source>
</evidence>
<feature type="binding site" evidence="5">
    <location>
        <position position="303"/>
    </location>
    <ligand>
        <name>Zn(2+)</name>
        <dbReference type="ChEBI" id="CHEBI:29105"/>
        <label>1</label>
    </ligand>
</feature>
<evidence type="ECO:0000256" key="5">
    <source>
        <dbReference type="PIRSR" id="PIRSR623088-3"/>
    </source>
</evidence>
<dbReference type="SMART" id="SM00471">
    <property type="entry name" value="HDc"/>
    <property type="match status" value="1"/>
</dbReference>
<dbReference type="InterPro" id="IPR036971">
    <property type="entry name" value="PDEase_catalytic_dom_sf"/>
</dbReference>
<accession>A0ABD2Q5M9</accession>
<dbReference type="FunFam" id="1.10.1300.10:FF:000023">
    <property type="entry name" value="Phosphodiesterase"/>
    <property type="match status" value="1"/>
</dbReference>
<feature type="binding site" evidence="4">
    <location>
        <begin position="145"/>
        <end position="149"/>
    </location>
    <ligand>
        <name>AMP</name>
        <dbReference type="ChEBI" id="CHEBI:456215"/>
    </ligand>
</feature>
<dbReference type="PROSITE" id="PS00126">
    <property type="entry name" value="PDEASE_I_1"/>
    <property type="match status" value="1"/>
</dbReference>
<feature type="region of interest" description="Disordered" evidence="6">
    <location>
        <begin position="1"/>
        <end position="38"/>
    </location>
</feature>
<dbReference type="PROSITE" id="PS51845">
    <property type="entry name" value="PDEASE_I_2"/>
    <property type="match status" value="1"/>
</dbReference>
<keyword evidence="9" id="KW-1185">Reference proteome</keyword>
<feature type="binding site" evidence="5">
    <location>
        <position position="185"/>
    </location>
    <ligand>
        <name>Zn(2+)</name>
        <dbReference type="ChEBI" id="CHEBI:29105"/>
        <label>1</label>
    </ligand>
</feature>
<dbReference type="AlphaFoldDB" id="A0ABD2Q5M9"/>
<evidence type="ECO:0000256" key="2">
    <source>
        <dbReference type="ARBA" id="ARBA00022801"/>
    </source>
</evidence>
<dbReference type="EMBL" id="JBJKFK010000878">
    <property type="protein sequence ID" value="KAL3314885.1"/>
    <property type="molecule type" value="Genomic_DNA"/>
</dbReference>
<name>A0ABD2Q5M9_9PLAT</name>
<feature type="binding site" evidence="4">
    <location>
        <position position="186"/>
    </location>
    <ligand>
        <name>AMP</name>
        <dbReference type="ChEBI" id="CHEBI:456215"/>
    </ligand>
</feature>
<dbReference type="GO" id="GO:0046872">
    <property type="term" value="F:metal ion binding"/>
    <property type="evidence" value="ECO:0007669"/>
    <property type="project" value="UniProtKB-KW"/>
</dbReference>
<dbReference type="Proteomes" id="UP001626550">
    <property type="component" value="Unassembled WGS sequence"/>
</dbReference>
<keyword evidence="2" id="KW-0378">Hydrolase</keyword>
<gene>
    <name evidence="8" type="primary">PDE4D_1</name>
    <name evidence="8" type="ORF">Ciccas_006483</name>
</gene>
<protein>
    <submittedName>
        <fullName evidence="8">cAMP-specific 3',5'-cyclic phosphodiesterase 4D</fullName>
    </submittedName>
</protein>
<dbReference type="InterPro" id="IPR023174">
    <property type="entry name" value="PDEase_CS"/>
</dbReference>
<comment type="caution">
    <text evidence="8">The sequence shown here is derived from an EMBL/GenBank/DDBJ whole genome shotgun (WGS) entry which is preliminary data.</text>
</comment>
<evidence type="ECO:0000256" key="3">
    <source>
        <dbReference type="PIRSR" id="PIRSR623088-1"/>
    </source>
</evidence>
<dbReference type="PRINTS" id="PR00387">
    <property type="entry name" value="PDIESTERASE1"/>
</dbReference>
<feature type="binding site" evidence="5">
    <location>
        <position position="149"/>
    </location>
    <ligand>
        <name>Zn(2+)</name>
        <dbReference type="ChEBI" id="CHEBI:29105"/>
        <label>1</label>
    </ligand>
</feature>
<dbReference type="InterPro" id="IPR002073">
    <property type="entry name" value="PDEase_catalytic_dom"/>
</dbReference>
<evidence type="ECO:0000256" key="1">
    <source>
        <dbReference type="ARBA" id="ARBA00022723"/>
    </source>
</evidence>
<dbReference type="CDD" id="cd00077">
    <property type="entry name" value="HDc"/>
    <property type="match status" value="1"/>
</dbReference>
<feature type="active site" description="Proton donor" evidence="3">
    <location>
        <position position="145"/>
    </location>
</feature>
<dbReference type="PANTHER" id="PTHR11347">
    <property type="entry name" value="CYCLIC NUCLEOTIDE PHOSPHODIESTERASE"/>
    <property type="match status" value="1"/>
</dbReference>
<feature type="binding site" evidence="5">
    <location>
        <position position="186"/>
    </location>
    <ligand>
        <name>Zn(2+)</name>
        <dbReference type="ChEBI" id="CHEBI:29105"/>
        <label>2</label>
    </ligand>
</feature>
<feature type="domain" description="PDEase" evidence="7">
    <location>
        <begin position="68"/>
        <end position="398"/>
    </location>
</feature>
<dbReference type="GO" id="GO:0016787">
    <property type="term" value="F:hydrolase activity"/>
    <property type="evidence" value="ECO:0007669"/>
    <property type="project" value="UniProtKB-KW"/>
</dbReference>
<keyword evidence="1 5" id="KW-0479">Metal-binding</keyword>
<evidence type="ECO:0000259" key="7">
    <source>
        <dbReference type="PROSITE" id="PS51845"/>
    </source>
</evidence>
<dbReference type="InterPro" id="IPR023088">
    <property type="entry name" value="PDEase"/>
</dbReference>
<evidence type="ECO:0000313" key="9">
    <source>
        <dbReference type="Proteomes" id="UP001626550"/>
    </source>
</evidence>
<dbReference type="Pfam" id="PF00233">
    <property type="entry name" value="PDEase_I"/>
    <property type="match status" value="1"/>
</dbReference>
<proteinExistence type="predicted"/>
<feature type="binding site" evidence="4">
    <location>
        <position position="354"/>
    </location>
    <ligand>
        <name>AMP</name>
        <dbReference type="ChEBI" id="CHEBI:456215"/>
    </ligand>
</feature>